<dbReference type="RefSeq" id="WP_184785924.1">
    <property type="nucleotide sequence ID" value="NZ_BONT01000020.1"/>
</dbReference>
<accession>A0A841FB51</accession>
<organism evidence="1 2">
    <name type="scientific">Phytomonospora endophytica</name>
    <dbReference type="NCBI Taxonomy" id="714109"/>
    <lineage>
        <taxon>Bacteria</taxon>
        <taxon>Bacillati</taxon>
        <taxon>Actinomycetota</taxon>
        <taxon>Actinomycetes</taxon>
        <taxon>Micromonosporales</taxon>
        <taxon>Micromonosporaceae</taxon>
        <taxon>Phytomonospora</taxon>
    </lineage>
</organism>
<dbReference type="EMBL" id="JACHGT010000002">
    <property type="protein sequence ID" value="MBB6033004.1"/>
    <property type="molecule type" value="Genomic_DNA"/>
</dbReference>
<evidence type="ECO:0000313" key="1">
    <source>
        <dbReference type="EMBL" id="MBB6033004.1"/>
    </source>
</evidence>
<dbReference type="Proteomes" id="UP000548476">
    <property type="component" value="Unassembled WGS sequence"/>
</dbReference>
<name>A0A841FB51_9ACTN</name>
<sequence length="200" mass="21550">MGKIIIPVGRSLGPFFDDEGELESYELHLGHRMDALDSAEMYVWACAHDNPEAHGELSFGRAELTAACREAEVPLDDDAVGKTADLLIERGAMLEVDLDGPELESVLSAHRFIPNGHAFGNRPDAPDECGVGTGDEPDITMGGWVYTLWARSYLDGSVLNACEAFAADLPEVETADVAREFAEALPVIIAADCGYLEPVE</sequence>
<keyword evidence="2" id="KW-1185">Reference proteome</keyword>
<dbReference type="AlphaFoldDB" id="A0A841FB51"/>
<gene>
    <name evidence="1" type="ORF">HNR73_000851</name>
</gene>
<evidence type="ECO:0000313" key="2">
    <source>
        <dbReference type="Proteomes" id="UP000548476"/>
    </source>
</evidence>
<comment type="caution">
    <text evidence="1">The sequence shown here is derived from an EMBL/GenBank/DDBJ whole genome shotgun (WGS) entry which is preliminary data.</text>
</comment>
<reference evidence="1 2" key="1">
    <citation type="submission" date="2020-08" db="EMBL/GenBank/DDBJ databases">
        <title>Genomic Encyclopedia of Type Strains, Phase IV (KMG-IV): sequencing the most valuable type-strain genomes for metagenomic binning, comparative biology and taxonomic classification.</title>
        <authorList>
            <person name="Goeker M."/>
        </authorList>
    </citation>
    <scope>NUCLEOTIDE SEQUENCE [LARGE SCALE GENOMIC DNA]</scope>
    <source>
        <strain evidence="1 2">YIM 65646</strain>
    </source>
</reference>
<protein>
    <submittedName>
        <fullName evidence="1">Uncharacterized protein</fullName>
    </submittedName>
</protein>
<proteinExistence type="predicted"/>